<evidence type="ECO:0000259" key="3">
    <source>
        <dbReference type="Pfam" id="PF02952"/>
    </source>
</evidence>
<name>A0A0F9D6F5_9ZZZZ</name>
<dbReference type="PANTHER" id="PTHR36120">
    <property type="entry name" value="FUCOSE ISOMERASE"/>
    <property type="match status" value="1"/>
</dbReference>
<protein>
    <recommendedName>
        <fullName evidence="3">L-fucose isomerase C-terminal domain-containing protein</fullName>
    </recommendedName>
</protein>
<keyword evidence="2" id="KW-0119">Carbohydrate metabolism</keyword>
<dbReference type="InterPro" id="IPR015888">
    <property type="entry name" value="Fuc_isomerase_C"/>
</dbReference>
<feature type="non-terminal residue" evidence="4">
    <location>
        <position position="1"/>
    </location>
</feature>
<evidence type="ECO:0000313" key="4">
    <source>
        <dbReference type="EMBL" id="KKL57179.1"/>
    </source>
</evidence>
<dbReference type="GO" id="GO:0008736">
    <property type="term" value="F:L-fucose isomerase activity"/>
    <property type="evidence" value="ECO:0007669"/>
    <property type="project" value="InterPro"/>
</dbReference>
<evidence type="ECO:0000256" key="1">
    <source>
        <dbReference type="ARBA" id="ARBA00023235"/>
    </source>
</evidence>
<comment type="caution">
    <text evidence="4">The sequence shown here is derived from an EMBL/GenBank/DDBJ whole genome shotgun (WGS) entry which is preliminary data.</text>
</comment>
<dbReference type="SUPFAM" id="SSF53743">
    <property type="entry name" value="FucI/AraA N-terminal and middle domains"/>
    <property type="match status" value="1"/>
</dbReference>
<gene>
    <name evidence="4" type="ORF">LCGC14_2237990</name>
</gene>
<feature type="domain" description="L-fucose isomerase C-terminal" evidence="3">
    <location>
        <begin position="278"/>
        <end position="402"/>
    </location>
</feature>
<dbReference type="Pfam" id="PF02952">
    <property type="entry name" value="Fucose_iso_C"/>
    <property type="match status" value="1"/>
</dbReference>
<reference evidence="4" key="1">
    <citation type="journal article" date="2015" name="Nature">
        <title>Complex archaea that bridge the gap between prokaryotes and eukaryotes.</title>
        <authorList>
            <person name="Spang A."/>
            <person name="Saw J.H."/>
            <person name="Jorgensen S.L."/>
            <person name="Zaremba-Niedzwiedzka K."/>
            <person name="Martijn J."/>
            <person name="Lind A.E."/>
            <person name="van Eijk R."/>
            <person name="Schleper C."/>
            <person name="Guy L."/>
            <person name="Ettema T.J."/>
        </authorList>
    </citation>
    <scope>NUCLEOTIDE SEQUENCE</scope>
</reference>
<dbReference type="GO" id="GO:0005737">
    <property type="term" value="C:cytoplasm"/>
    <property type="evidence" value="ECO:0007669"/>
    <property type="project" value="InterPro"/>
</dbReference>
<dbReference type="PANTHER" id="PTHR36120:SF1">
    <property type="entry name" value="L-FUCOSE ISOMERASE C-TERMINAL DOMAIN-CONTAINING PROTEIN"/>
    <property type="match status" value="1"/>
</dbReference>
<evidence type="ECO:0000256" key="2">
    <source>
        <dbReference type="ARBA" id="ARBA00023277"/>
    </source>
</evidence>
<keyword evidence="1" id="KW-0413">Isomerase</keyword>
<organism evidence="4">
    <name type="scientific">marine sediment metagenome</name>
    <dbReference type="NCBI Taxonomy" id="412755"/>
    <lineage>
        <taxon>unclassified sequences</taxon>
        <taxon>metagenomes</taxon>
        <taxon>ecological metagenomes</taxon>
    </lineage>
</organism>
<proteinExistence type="predicted"/>
<dbReference type="InterPro" id="IPR009015">
    <property type="entry name" value="Fucose_isomerase_N/cen_sf"/>
</dbReference>
<dbReference type="AlphaFoldDB" id="A0A0F9D6F5"/>
<dbReference type="EMBL" id="LAZR01030252">
    <property type="protein sequence ID" value="KKL57179.1"/>
    <property type="molecule type" value="Genomic_DNA"/>
</dbReference>
<sequence>KVGKMFRDRDVQGIVIAAVNFGDEQGVALTVKESGLNVPILIVGCQEEEVLTPTTDRRDSFCGLLSIGEALRQLGMPYSVPEQPICFPDEPGFAATAERFIAVCRVVNGIRRARYGQVGARPDPFWTCRFSEEALQRLGPTVVTLDLSEVFGAVERMKTDAAVRRVIADMNKTLDCSAVAEDILAKIAKLEIVLKKFIADKQLDALGVQCWTSIQENLGICSCATMSRFDDRGIPCACEADMLGTLSMHALQLASGSPSCLADWNNLHNEDPELVNCWHCGVFPASWAKGTAKMGCHGIIAKTVGRDNAMGVLEFVMQDGPVTLCRATQTAEGSFKVALAEGRVEPNKAETFGAYGWVRIPKIDRLYKDVLLRHFPHHIAMNRSTVGNVLWEAFGNYLGFDVYTACNAGGAWSPVLPFEA</sequence>
<dbReference type="GO" id="GO:0006004">
    <property type="term" value="P:fucose metabolic process"/>
    <property type="evidence" value="ECO:0007669"/>
    <property type="project" value="InterPro"/>
</dbReference>
<accession>A0A0F9D6F5</accession>